<dbReference type="GO" id="GO:0016020">
    <property type="term" value="C:membrane"/>
    <property type="evidence" value="ECO:0007669"/>
    <property type="project" value="UniProtKB-SubCell"/>
</dbReference>
<name>A0A1V9Y3P3_9ACAR</name>
<evidence type="ECO:0000256" key="1">
    <source>
        <dbReference type="ARBA" id="ARBA00004370"/>
    </source>
</evidence>
<evidence type="ECO:0000256" key="3">
    <source>
        <dbReference type="ARBA" id="ARBA00022989"/>
    </source>
</evidence>
<evidence type="ECO:0000313" key="7">
    <source>
        <dbReference type="EMBL" id="OQR80352.1"/>
    </source>
</evidence>
<dbReference type="SUPFAM" id="SSF53822">
    <property type="entry name" value="Periplasmic binding protein-like I"/>
    <property type="match status" value="1"/>
</dbReference>
<keyword evidence="7" id="KW-0675">Receptor</keyword>
<gene>
    <name evidence="7" type="ORF">BIW11_05116</name>
</gene>
<keyword evidence="8" id="KW-1185">Reference proteome</keyword>
<organism evidence="7 8">
    <name type="scientific">Tropilaelaps mercedesae</name>
    <dbReference type="NCBI Taxonomy" id="418985"/>
    <lineage>
        <taxon>Eukaryota</taxon>
        <taxon>Metazoa</taxon>
        <taxon>Ecdysozoa</taxon>
        <taxon>Arthropoda</taxon>
        <taxon>Chelicerata</taxon>
        <taxon>Arachnida</taxon>
        <taxon>Acari</taxon>
        <taxon>Parasitiformes</taxon>
        <taxon>Mesostigmata</taxon>
        <taxon>Gamasina</taxon>
        <taxon>Dermanyssoidea</taxon>
        <taxon>Laelapidae</taxon>
        <taxon>Tropilaelaps</taxon>
    </lineage>
</organism>
<reference evidence="7 8" key="1">
    <citation type="journal article" date="2017" name="Gigascience">
        <title>Draft genome of the honey bee ectoparasitic mite, Tropilaelaps mercedesae, is shaped by the parasitic life history.</title>
        <authorList>
            <person name="Dong X."/>
            <person name="Armstrong S.D."/>
            <person name="Xia D."/>
            <person name="Makepeace B.L."/>
            <person name="Darby A.C."/>
            <person name="Kadowaki T."/>
        </authorList>
    </citation>
    <scope>NUCLEOTIDE SEQUENCE [LARGE SCALE GENOMIC DNA]</scope>
    <source>
        <strain evidence="7">Wuxi-XJTLU</strain>
    </source>
</reference>
<dbReference type="EMBL" id="MNPL01000092">
    <property type="protein sequence ID" value="OQR80352.1"/>
    <property type="molecule type" value="Genomic_DNA"/>
</dbReference>
<keyword evidence="4" id="KW-0472">Membrane</keyword>
<keyword evidence="3" id="KW-1133">Transmembrane helix</keyword>
<feature type="domain" description="Receptor ligand binding region" evidence="6">
    <location>
        <begin position="278"/>
        <end position="471"/>
    </location>
</feature>
<comment type="subcellular location">
    <subcellularLocation>
        <location evidence="1">Membrane</location>
    </subcellularLocation>
</comment>
<evidence type="ECO:0000259" key="6">
    <source>
        <dbReference type="Pfam" id="PF01094"/>
    </source>
</evidence>
<evidence type="ECO:0000313" key="8">
    <source>
        <dbReference type="Proteomes" id="UP000192247"/>
    </source>
</evidence>
<dbReference type="Pfam" id="PF01094">
    <property type="entry name" value="ANF_receptor"/>
    <property type="match status" value="1"/>
</dbReference>
<feature type="region of interest" description="Disordered" evidence="5">
    <location>
        <begin position="186"/>
        <end position="209"/>
    </location>
</feature>
<dbReference type="OrthoDB" id="5984008at2759"/>
<evidence type="ECO:0000256" key="5">
    <source>
        <dbReference type="SAM" id="MobiDB-lite"/>
    </source>
</evidence>
<dbReference type="AlphaFoldDB" id="A0A1V9Y3P3"/>
<dbReference type="Gene3D" id="3.40.50.2300">
    <property type="match status" value="2"/>
</dbReference>
<dbReference type="InterPro" id="IPR028082">
    <property type="entry name" value="Peripla_BP_I"/>
</dbReference>
<evidence type="ECO:0000256" key="2">
    <source>
        <dbReference type="ARBA" id="ARBA00022692"/>
    </source>
</evidence>
<accession>A0A1V9Y3P3</accession>
<protein>
    <submittedName>
        <fullName evidence="7">Glutamate receptor</fullName>
    </submittedName>
</protein>
<dbReference type="STRING" id="418985.A0A1V9Y3P3"/>
<proteinExistence type="predicted"/>
<evidence type="ECO:0000256" key="4">
    <source>
        <dbReference type="ARBA" id="ARBA00023136"/>
    </source>
</evidence>
<sequence>MYAITVKQQDRISNNNANNYNYSFSNTYTEENSLLSVTGYEIQGMIPKGASNIQNLHYFKCRRLGKSAAFLDYQPKVRPRDRILSSLVVSNVPNCRSLKSCLEQRVDGNVFLLKICNKETIIKTMNDTVWANEATEVPTVTTTLVKKNRICAEEISREDRFDEANHDPEDNFAYKLEINSRTKKTLLRKNHQKSTSNHSNHEPHGTRPVRRLVRRLTTLNTDPGSWISSALLPLMVVFAAAACLPSAVDSAKSPTDTFAIGGVFDQGEESHFDAHLSQAVERINRDGALLRGRELQSVAFKTNPGDSFVASKCVCELARRGVAALVGPTSWQVASYVASAAARLHLPHLQTSTGGFRERRSPFSLQLHPAVSQLNRAYHDLIKSHKWKSFAVLYDNDNVFVALKDVLNASLNPPNVLMYPYNPALSFKKMLKDIGSKNIYNIILHLDLTKVPQLFREAEEVNQTTLYHDYIVMGL</sequence>
<feature type="non-terminal residue" evidence="7">
    <location>
        <position position="475"/>
    </location>
</feature>
<dbReference type="Proteomes" id="UP000192247">
    <property type="component" value="Unassembled WGS sequence"/>
</dbReference>
<keyword evidence="2" id="KW-0812">Transmembrane</keyword>
<comment type="caution">
    <text evidence="7">The sequence shown here is derived from an EMBL/GenBank/DDBJ whole genome shotgun (WGS) entry which is preliminary data.</text>
</comment>
<dbReference type="InterPro" id="IPR001828">
    <property type="entry name" value="ANF_lig-bd_rcpt"/>
</dbReference>
<dbReference type="InParanoid" id="A0A1V9Y3P3"/>